<accession>A0A974H9Y2</accession>
<proteinExistence type="predicted"/>
<gene>
    <name evidence="1" type="ORF">XELAEV_18037214mg</name>
</gene>
<evidence type="ECO:0000313" key="1">
    <source>
        <dbReference type="EMBL" id="OCT70292.1"/>
    </source>
</evidence>
<evidence type="ECO:0000313" key="2">
    <source>
        <dbReference type="Proteomes" id="UP000694892"/>
    </source>
</evidence>
<dbReference type="AlphaFoldDB" id="A0A974H9Y2"/>
<organism evidence="1 2">
    <name type="scientific">Xenopus laevis</name>
    <name type="common">African clawed frog</name>
    <dbReference type="NCBI Taxonomy" id="8355"/>
    <lineage>
        <taxon>Eukaryota</taxon>
        <taxon>Metazoa</taxon>
        <taxon>Chordata</taxon>
        <taxon>Craniata</taxon>
        <taxon>Vertebrata</taxon>
        <taxon>Euteleostomi</taxon>
        <taxon>Amphibia</taxon>
        <taxon>Batrachia</taxon>
        <taxon>Anura</taxon>
        <taxon>Pipoidea</taxon>
        <taxon>Pipidae</taxon>
        <taxon>Xenopodinae</taxon>
        <taxon>Xenopus</taxon>
        <taxon>Xenopus</taxon>
    </lineage>
</organism>
<name>A0A974H9Y2_XENLA</name>
<sequence>MTIAGTGDVLLPPFLLQLYSLSSPKLSAMMGLETSPSYYCCIADSLGQESECIARRRNRALQMDGRPF</sequence>
<protein>
    <submittedName>
        <fullName evidence="1">Uncharacterized protein</fullName>
    </submittedName>
</protein>
<dbReference type="EMBL" id="CM004479">
    <property type="protein sequence ID" value="OCT70292.1"/>
    <property type="molecule type" value="Genomic_DNA"/>
</dbReference>
<reference evidence="2" key="1">
    <citation type="journal article" date="2016" name="Nature">
        <title>Genome evolution in the allotetraploid frog Xenopus laevis.</title>
        <authorList>
            <person name="Session A.M."/>
            <person name="Uno Y."/>
            <person name="Kwon T."/>
            <person name="Chapman J.A."/>
            <person name="Toyoda A."/>
            <person name="Takahashi S."/>
            <person name="Fukui A."/>
            <person name="Hikosaka A."/>
            <person name="Suzuki A."/>
            <person name="Kondo M."/>
            <person name="van Heeringen S.J."/>
            <person name="Quigley I."/>
            <person name="Heinz S."/>
            <person name="Ogino H."/>
            <person name="Ochi H."/>
            <person name="Hellsten U."/>
            <person name="Lyons J.B."/>
            <person name="Simakov O."/>
            <person name="Putnam N."/>
            <person name="Stites J."/>
            <person name="Kuroki Y."/>
            <person name="Tanaka T."/>
            <person name="Michiue T."/>
            <person name="Watanabe M."/>
            <person name="Bogdanovic O."/>
            <person name="Lister R."/>
            <person name="Georgiou G."/>
            <person name="Paranjpe S.S."/>
            <person name="van Kruijsbergen I."/>
            <person name="Shu S."/>
            <person name="Carlson J."/>
            <person name="Kinoshita T."/>
            <person name="Ohta Y."/>
            <person name="Mawaribuchi S."/>
            <person name="Jenkins J."/>
            <person name="Grimwood J."/>
            <person name="Schmutz J."/>
            <person name="Mitros T."/>
            <person name="Mozaffari S.V."/>
            <person name="Suzuki Y."/>
            <person name="Haramoto Y."/>
            <person name="Yamamoto T.S."/>
            <person name="Takagi C."/>
            <person name="Heald R."/>
            <person name="Miller K."/>
            <person name="Haudenschild C."/>
            <person name="Kitzman J."/>
            <person name="Nakayama T."/>
            <person name="Izutsu Y."/>
            <person name="Robert J."/>
            <person name="Fortriede J."/>
            <person name="Burns K."/>
            <person name="Lotay V."/>
            <person name="Karimi K."/>
            <person name="Yasuoka Y."/>
            <person name="Dichmann D.S."/>
            <person name="Flajnik M.F."/>
            <person name="Houston D.W."/>
            <person name="Shendure J."/>
            <person name="DuPasquier L."/>
            <person name="Vize P.D."/>
            <person name="Zorn A.M."/>
            <person name="Ito M."/>
            <person name="Marcotte E.M."/>
            <person name="Wallingford J.B."/>
            <person name="Ito Y."/>
            <person name="Asashima M."/>
            <person name="Ueno N."/>
            <person name="Matsuda Y."/>
            <person name="Veenstra G.J."/>
            <person name="Fujiyama A."/>
            <person name="Harland R.M."/>
            <person name="Taira M."/>
            <person name="Rokhsar D.S."/>
        </authorList>
    </citation>
    <scope>NUCLEOTIDE SEQUENCE [LARGE SCALE GENOMIC DNA]</scope>
    <source>
        <strain evidence="2">J</strain>
    </source>
</reference>
<dbReference type="Proteomes" id="UP000694892">
    <property type="component" value="Chromosome 7S"/>
</dbReference>